<name>A0A317V2D7_9EURO</name>
<proteinExistence type="predicted"/>
<dbReference type="GO" id="GO:0005524">
    <property type="term" value="F:ATP binding"/>
    <property type="evidence" value="ECO:0007669"/>
    <property type="project" value="InterPro"/>
</dbReference>
<evidence type="ECO:0000313" key="2">
    <source>
        <dbReference type="EMBL" id="PWY68464.1"/>
    </source>
</evidence>
<dbReference type="Proteomes" id="UP000247233">
    <property type="component" value="Unassembled WGS sequence"/>
</dbReference>
<dbReference type="Gene3D" id="1.10.510.10">
    <property type="entry name" value="Transferase(Phosphotransferase) domain 1"/>
    <property type="match status" value="1"/>
</dbReference>
<accession>A0A317V2D7</accession>
<dbReference type="PROSITE" id="PS50011">
    <property type="entry name" value="PROTEIN_KINASE_DOM"/>
    <property type="match status" value="1"/>
</dbReference>
<dbReference type="EMBL" id="MSFL01000036">
    <property type="protein sequence ID" value="PWY68464.1"/>
    <property type="molecule type" value="Genomic_DNA"/>
</dbReference>
<dbReference type="RefSeq" id="XP_025395273.1">
    <property type="nucleotide sequence ID" value="XM_025546143.1"/>
</dbReference>
<dbReference type="InterPro" id="IPR011009">
    <property type="entry name" value="Kinase-like_dom_sf"/>
</dbReference>
<comment type="caution">
    <text evidence="2">The sequence shown here is derived from an EMBL/GenBank/DDBJ whole genome shotgun (WGS) entry which is preliminary data.</text>
</comment>
<evidence type="ECO:0000259" key="1">
    <source>
        <dbReference type="PROSITE" id="PS50011"/>
    </source>
</evidence>
<dbReference type="VEuPathDB" id="FungiDB:BO70DRAFT_390357"/>
<evidence type="ECO:0000313" key="3">
    <source>
        <dbReference type="Proteomes" id="UP000247233"/>
    </source>
</evidence>
<dbReference type="STRING" id="1448321.A0A317V2D7"/>
<dbReference type="GeneID" id="37068380"/>
<dbReference type="SUPFAM" id="SSF56112">
    <property type="entry name" value="Protein kinase-like (PK-like)"/>
    <property type="match status" value="1"/>
</dbReference>
<dbReference type="AlphaFoldDB" id="A0A317V2D7"/>
<feature type="domain" description="Protein kinase" evidence="1">
    <location>
        <begin position="8"/>
        <end position="214"/>
    </location>
</feature>
<gene>
    <name evidence="2" type="ORF">BO70DRAFT_390357</name>
</gene>
<organism evidence="2 3">
    <name type="scientific">Aspergillus heteromorphus CBS 117.55</name>
    <dbReference type="NCBI Taxonomy" id="1448321"/>
    <lineage>
        <taxon>Eukaryota</taxon>
        <taxon>Fungi</taxon>
        <taxon>Dikarya</taxon>
        <taxon>Ascomycota</taxon>
        <taxon>Pezizomycotina</taxon>
        <taxon>Eurotiomycetes</taxon>
        <taxon>Eurotiomycetidae</taxon>
        <taxon>Eurotiales</taxon>
        <taxon>Aspergillaceae</taxon>
        <taxon>Aspergillus</taxon>
        <taxon>Aspergillus subgen. Circumdati</taxon>
    </lineage>
</organism>
<dbReference type="OrthoDB" id="4185642at2759"/>
<dbReference type="GO" id="GO:0004672">
    <property type="term" value="F:protein kinase activity"/>
    <property type="evidence" value="ECO:0007669"/>
    <property type="project" value="InterPro"/>
</dbReference>
<dbReference type="InterPro" id="IPR000719">
    <property type="entry name" value="Prot_kinase_dom"/>
</dbReference>
<reference evidence="2 3" key="1">
    <citation type="submission" date="2016-12" db="EMBL/GenBank/DDBJ databases">
        <title>The genomes of Aspergillus section Nigri reveals drivers in fungal speciation.</title>
        <authorList>
            <consortium name="DOE Joint Genome Institute"/>
            <person name="Vesth T.C."/>
            <person name="Nybo J."/>
            <person name="Theobald S."/>
            <person name="Brandl J."/>
            <person name="Frisvad J.C."/>
            <person name="Nielsen K.F."/>
            <person name="Lyhne E.K."/>
            <person name="Kogle M.E."/>
            <person name="Kuo A."/>
            <person name="Riley R."/>
            <person name="Clum A."/>
            <person name="Nolan M."/>
            <person name="Lipzen A."/>
            <person name="Salamov A."/>
            <person name="Henrissat B."/>
            <person name="Wiebenga A."/>
            <person name="De Vries R.P."/>
            <person name="Grigoriev I.V."/>
            <person name="Mortensen U.H."/>
            <person name="Andersen M.R."/>
            <person name="Baker S.E."/>
        </authorList>
    </citation>
    <scope>NUCLEOTIDE SEQUENCE [LARGE SCALE GENOMIC DNA]</scope>
    <source>
        <strain evidence="2 3">CBS 117.55</strain>
    </source>
</reference>
<protein>
    <recommendedName>
        <fullName evidence="1">Protein kinase domain-containing protein</fullName>
    </recommendedName>
</protein>
<keyword evidence="3" id="KW-1185">Reference proteome</keyword>
<sequence>MAQPIPDIQFKKLLSSSPFSVIYLVSRDDAPMVMKVHHDYWPDPFASRNRENNIFVCESQAYRRLEAKGLCDRGIVPRFYGTLEKIDPTLHQPYLDMFLQDELAPNAMLTFENYTKDSMEWLIKGIADIHDALIEHGDPHPRNMMVVGGSPGRAGWIDFGRAQTFDTLTPLNREWMESERRLVDEIGRDMMIPPAKAKATTTPDSLHYCVDIHS</sequence>